<reference evidence="1 2" key="1">
    <citation type="submission" date="2023-06" db="EMBL/GenBank/DDBJ databases">
        <title>SYSU T0a273.</title>
        <authorList>
            <person name="Gao L."/>
            <person name="Fang B.-Z."/>
            <person name="Li W.-J."/>
        </authorList>
    </citation>
    <scope>NUCLEOTIDE SEQUENCE [LARGE SCALE GENOMIC DNA]</scope>
    <source>
        <strain evidence="1 2">SYSU T0a273</strain>
    </source>
</reference>
<comment type="caution">
    <text evidence="1">The sequence shown here is derived from an EMBL/GenBank/DDBJ whole genome shotgun (WGS) entry which is preliminary data.</text>
</comment>
<evidence type="ECO:0000313" key="1">
    <source>
        <dbReference type="EMBL" id="MDN4482658.1"/>
    </source>
</evidence>
<dbReference type="EMBL" id="JAUHQB010000002">
    <property type="protein sequence ID" value="MDN4482658.1"/>
    <property type="molecule type" value="Genomic_DNA"/>
</dbReference>
<organism evidence="1 2">
    <name type="scientific">Demequina lignilytica</name>
    <dbReference type="NCBI Taxonomy" id="3051663"/>
    <lineage>
        <taxon>Bacteria</taxon>
        <taxon>Bacillati</taxon>
        <taxon>Actinomycetota</taxon>
        <taxon>Actinomycetes</taxon>
        <taxon>Micrococcales</taxon>
        <taxon>Demequinaceae</taxon>
        <taxon>Demequina</taxon>
    </lineage>
</organism>
<gene>
    <name evidence="1" type="ORF">QQ002_03780</name>
</gene>
<dbReference type="Proteomes" id="UP001172756">
    <property type="component" value="Unassembled WGS sequence"/>
</dbReference>
<protein>
    <submittedName>
        <fullName evidence="1">DUF5719 family protein</fullName>
    </submittedName>
</protein>
<dbReference type="AlphaFoldDB" id="A0AB35MFZ3"/>
<name>A0AB35MFZ3_9MICO</name>
<sequence length="442" mass="44094">MTKRWSRVGAVLAGAAVVAAVVLTGAIPASEPLASAPYQGEVTPDQQPLACPGQVEIPVGQIESGDAALDSGSDDVAYDAEGEDRQGAGAGFTTGADTGASVERVGGGDVAGLAAAGCTAPSQEQWLVGGSTALGSSARLVLTNPTEASTEVTVTYYGPLGPVDDRTVVSVAAGGQQDLLIEGVAAETAALVTRVTATGAGVVAAIQDSRLDGFQPAGTDWVVPSAPPARSLVIAGVGSAADGAETLLRLMAPEGATLDLALLTGQGAVTWGGVSALELEPGVVTEVVVPQVDAGAITIEADAPVTAAAMVRVPRAVIDGPRDAQAWDLAWSPAQAIADGMPRSVRVGEHTSAVVVYAPTVGTFTLTDASGAEVVSRTLSAGTVASLPLDVAAGTELTGTAGFAWELVLEDSPGFVSRLTPRRTDVEPIGVDVTRGAYVEPS</sequence>
<dbReference type="InterPro" id="IPR043777">
    <property type="entry name" value="DUF5719"/>
</dbReference>
<proteinExistence type="predicted"/>
<evidence type="ECO:0000313" key="2">
    <source>
        <dbReference type="Proteomes" id="UP001172756"/>
    </source>
</evidence>
<dbReference type="Pfam" id="PF18986">
    <property type="entry name" value="DUF5719"/>
    <property type="match status" value="1"/>
</dbReference>
<dbReference type="RefSeq" id="WP_301159740.1">
    <property type="nucleotide sequence ID" value="NZ_JAUHQB010000002.1"/>
</dbReference>
<accession>A0AB35MFZ3</accession>